<keyword evidence="2" id="KW-1185">Reference proteome</keyword>
<evidence type="ECO:0000313" key="1">
    <source>
        <dbReference type="EMBL" id="KAG7295633.1"/>
    </source>
</evidence>
<gene>
    <name evidence="1" type="ORF">JYU34_021909</name>
</gene>
<dbReference type="Proteomes" id="UP000823941">
    <property type="component" value="Chromosome 30"/>
</dbReference>
<proteinExistence type="predicted"/>
<evidence type="ECO:0000313" key="2">
    <source>
        <dbReference type="Proteomes" id="UP000823941"/>
    </source>
</evidence>
<protein>
    <recommendedName>
        <fullName evidence="3">N-acetyltransferase domain-containing protein</fullName>
    </recommendedName>
</protein>
<reference evidence="1 2" key="1">
    <citation type="submission" date="2021-06" db="EMBL/GenBank/DDBJ databases">
        <title>A haploid diamondback moth (Plutella xylostella L.) genome assembly resolves 31 chromosomes and identifies a diamide resistance mutation.</title>
        <authorList>
            <person name="Ward C.M."/>
            <person name="Perry K.D."/>
            <person name="Baker G."/>
            <person name="Powis K."/>
            <person name="Heckel D.G."/>
            <person name="Baxter S.W."/>
        </authorList>
    </citation>
    <scope>NUCLEOTIDE SEQUENCE [LARGE SCALE GENOMIC DNA]</scope>
    <source>
        <strain evidence="1 2">LV</strain>
        <tissue evidence="1">Single pupa</tissue>
    </source>
</reference>
<sequence length="229" mass="25111">MPTRVWRRFEAARGSLKLRVEELAAERYDEAVAMLLKHFTADEPPCKHIEVHKHPAALAALERLWRGALAQGVSVACVVDDDAEAPELVGVNVLAVAGREDKDEVFQSDDPVWAALYGAVDLVSRSVDICHHFAVERYLTAFGLVVAPQYRGMAVGKEILLARIPLCKALDIKVTATVFTAAASQSVAAKAGFITLFEISYEELAKRGFVFPGVEKSTRYSKLMALVIE</sequence>
<comment type="caution">
    <text evidence="1">The sequence shown here is derived from an EMBL/GenBank/DDBJ whole genome shotgun (WGS) entry which is preliminary data.</text>
</comment>
<accession>A0ABQ7PRL9</accession>
<dbReference type="PANTHER" id="PTHR20905">
    <property type="entry name" value="N-ACETYLTRANSFERASE-RELATED"/>
    <property type="match status" value="1"/>
</dbReference>
<organism evidence="1 2">
    <name type="scientific">Plutella xylostella</name>
    <name type="common">Diamondback moth</name>
    <name type="synonym">Plutella maculipennis</name>
    <dbReference type="NCBI Taxonomy" id="51655"/>
    <lineage>
        <taxon>Eukaryota</taxon>
        <taxon>Metazoa</taxon>
        <taxon>Ecdysozoa</taxon>
        <taxon>Arthropoda</taxon>
        <taxon>Hexapoda</taxon>
        <taxon>Insecta</taxon>
        <taxon>Pterygota</taxon>
        <taxon>Neoptera</taxon>
        <taxon>Endopterygota</taxon>
        <taxon>Lepidoptera</taxon>
        <taxon>Glossata</taxon>
        <taxon>Ditrysia</taxon>
        <taxon>Yponomeutoidea</taxon>
        <taxon>Plutellidae</taxon>
        <taxon>Plutella</taxon>
    </lineage>
</organism>
<name>A0ABQ7PRL9_PLUXY</name>
<dbReference type="PANTHER" id="PTHR20905:SF32">
    <property type="entry name" value="ARYLALKYLAMINE N-ACETYLTRANSFERASE-LIKE 7, ISOFORM A"/>
    <property type="match status" value="1"/>
</dbReference>
<dbReference type="Gene3D" id="3.40.630.30">
    <property type="match status" value="1"/>
</dbReference>
<dbReference type="EMBL" id="JAHIBW010000030">
    <property type="protein sequence ID" value="KAG7295633.1"/>
    <property type="molecule type" value="Genomic_DNA"/>
</dbReference>
<dbReference type="InterPro" id="IPR016181">
    <property type="entry name" value="Acyl_CoA_acyltransferase"/>
</dbReference>
<dbReference type="SUPFAM" id="SSF55729">
    <property type="entry name" value="Acyl-CoA N-acyltransferases (Nat)"/>
    <property type="match status" value="1"/>
</dbReference>
<evidence type="ECO:0008006" key="3">
    <source>
        <dbReference type="Google" id="ProtNLM"/>
    </source>
</evidence>